<dbReference type="GO" id="GO:0009423">
    <property type="term" value="P:chorismate biosynthetic process"/>
    <property type="evidence" value="ECO:0007669"/>
    <property type="project" value="UniProtKB-UniRule"/>
</dbReference>
<dbReference type="PATRIC" id="fig|1653476.3.peg.1686"/>
<evidence type="ECO:0000259" key="11">
    <source>
        <dbReference type="Pfam" id="PF18317"/>
    </source>
</evidence>
<dbReference type="GO" id="GO:0004764">
    <property type="term" value="F:shikimate 3-dehydrogenase (NADP+) activity"/>
    <property type="evidence" value="ECO:0007669"/>
    <property type="project" value="UniProtKB-UniRule"/>
</dbReference>
<dbReference type="NCBIfam" id="NF001319">
    <property type="entry name" value="PRK00258.3-3"/>
    <property type="match status" value="1"/>
</dbReference>
<keyword evidence="3 8" id="KW-0028">Amino-acid biosynthesis</keyword>
<evidence type="ECO:0000313" key="12">
    <source>
        <dbReference type="EMBL" id="BAU23983.1"/>
    </source>
</evidence>
<feature type="domain" description="SDH C-terminal" evidence="11">
    <location>
        <begin position="232"/>
        <end position="261"/>
    </location>
</feature>
<sequence length="276" mass="30634">MYKVFGVIGDPVSHSLSPVMHNSAFRELGLKAVYGAFQVKKENLKSAVEGIRALNIGGVSVTIPHKESIFHFLDEVDEVAQKIGAVNTIINKEGKLIGYNTDWLGVLKAFEEKGVSLKEKRVVILGAGGASRAVVFAVKAGLAKEIYILNRTFEKALKLAEDFGVIPLPWEDLNKAEGDIIIQTTSIGLKSQESPVSQEILKRFKIAMDIVYLPLHTQFLKLAKEYCQIIDGLRMLLYQGVEQFKLFTGMSPPVKLMEKVLYEEVKRLEGELNLGN</sequence>
<dbReference type="InterPro" id="IPR011342">
    <property type="entry name" value="Shikimate_DH"/>
</dbReference>
<keyword evidence="5 8" id="KW-0560">Oxidoreductase</keyword>
<dbReference type="InterPro" id="IPR041121">
    <property type="entry name" value="SDH_C"/>
</dbReference>
<evidence type="ECO:0000256" key="1">
    <source>
        <dbReference type="ARBA" id="ARBA00004871"/>
    </source>
</evidence>
<comment type="catalytic activity">
    <reaction evidence="7 8">
        <text>shikimate + NADP(+) = 3-dehydroshikimate + NADPH + H(+)</text>
        <dbReference type="Rhea" id="RHEA:17737"/>
        <dbReference type="ChEBI" id="CHEBI:15378"/>
        <dbReference type="ChEBI" id="CHEBI:16630"/>
        <dbReference type="ChEBI" id="CHEBI:36208"/>
        <dbReference type="ChEBI" id="CHEBI:57783"/>
        <dbReference type="ChEBI" id="CHEBI:58349"/>
        <dbReference type="EC" id="1.1.1.25"/>
    </reaction>
</comment>
<dbReference type="SUPFAM" id="SSF53223">
    <property type="entry name" value="Aminoacid dehydrogenase-like, N-terminal domain"/>
    <property type="match status" value="1"/>
</dbReference>
<dbReference type="InterPro" id="IPR036291">
    <property type="entry name" value="NAD(P)-bd_dom_sf"/>
</dbReference>
<evidence type="ECO:0000259" key="9">
    <source>
        <dbReference type="Pfam" id="PF01488"/>
    </source>
</evidence>
<feature type="binding site" evidence="8">
    <location>
        <position position="239"/>
    </location>
    <ligand>
        <name>shikimate</name>
        <dbReference type="ChEBI" id="CHEBI:36208"/>
    </ligand>
</feature>
<dbReference type="Gene3D" id="3.40.50.10860">
    <property type="entry name" value="Leucine Dehydrogenase, chain A, domain 1"/>
    <property type="match status" value="1"/>
</dbReference>
<dbReference type="GO" id="GO:0009073">
    <property type="term" value="P:aromatic amino acid family biosynthetic process"/>
    <property type="evidence" value="ECO:0007669"/>
    <property type="project" value="UniProtKB-KW"/>
</dbReference>
<evidence type="ECO:0000256" key="7">
    <source>
        <dbReference type="ARBA" id="ARBA00049442"/>
    </source>
</evidence>
<keyword evidence="6 8" id="KW-0057">Aromatic amino acid biosynthesis</keyword>
<feature type="binding site" evidence="8">
    <location>
        <position position="102"/>
    </location>
    <ligand>
        <name>shikimate</name>
        <dbReference type="ChEBI" id="CHEBI:36208"/>
    </ligand>
</feature>
<dbReference type="Pfam" id="PF18317">
    <property type="entry name" value="SDH_C"/>
    <property type="match status" value="1"/>
</dbReference>
<feature type="domain" description="Shikimate dehydrogenase substrate binding N-terminal" evidence="10">
    <location>
        <begin position="7"/>
        <end position="89"/>
    </location>
</feature>
<evidence type="ECO:0000256" key="3">
    <source>
        <dbReference type="ARBA" id="ARBA00022605"/>
    </source>
</evidence>
<dbReference type="Proteomes" id="UP000068196">
    <property type="component" value="Chromosome"/>
</dbReference>
<evidence type="ECO:0000259" key="10">
    <source>
        <dbReference type="Pfam" id="PF08501"/>
    </source>
</evidence>
<evidence type="ECO:0000256" key="8">
    <source>
        <dbReference type="HAMAP-Rule" id="MF_00222"/>
    </source>
</evidence>
<gene>
    <name evidence="8" type="primary">aroE</name>
    <name evidence="12" type="ORF">THC_1619</name>
</gene>
<dbReference type="AlphaFoldDB" id="A0A0U5AZQ2"/>
<comment type="similarity">
    <text evidence="8">Belongs to the shikimate dehydrogenase family.</text>
</comment>
<feature type="domain" description="Quinate/shikimate 5-dehydrogenase/glutamyl-tRNA reductase" evidence="9">
    <location>
        <begin position="115"/>
        <end position="186"/>
    </location>
</feature>
<comment type="subunit">
    <text evidence="8">Homodimer.</text>
</comment>
<dbReference type="KEGG" id="cthi:THC_1619"/>
<dbReference type="SUPFAM" id="SSF51735">
    <property type="entry name" value="NAD(P)-binding Rossmann-fold domains"/>
    <property type="match status" value="1"/>
</dbReference>
<dbReference type="Pfam" id="PF01488">
    <property type="entry name" value="Shikimate_DH"/>
    <property type="match status" value="1"/>
</dbReference>
<dbReference type="InterPro" id="IPR006151">
    <property type="entry name" value="Shikm_DH/Glu-tRNA_Rdtase"/>
</dbReference>
<feature type="binding site" evidence="8">
    <location>
        <position position="87"/>
    </location>
    <ligand>
        <name>shikimate</name>
        <dbReference type="ChEBI" id="CHEBI:36208"/>
    </ligand>
</feature>
<feature type="active site" description="Proton acceptor" evidence="8">
    <location>
        <position position="66"/>
    </location>
</feature>
<protein>
    <recommendedName>
        <fullName evidence="2 8">Shikimate dehydrogenase (NADP(+))</fullName>
        <shortName evidence="8">SDH</shortName>
        <ecNumber evidence="2 8">1.1.1.25</ecNumber>
    </recommendedName>
</protein>
<evidence type="ECO:0000256" key="2">
    <source>
        <dbReference type="ARBA" id="ARBA00012962"/>
    </source>
</evidence>
<evidence type="ECO:0000256" key="6">
    <source>
        <dbReference type="ARBA" id="ARBA00023141"/>
    </source>
</evidence>
<keyword evidence="13" id="KW-1185">Reference proteome</keyword>
<dbReference type="OrthoDB" id="9792692at2"/>
<feature type="binding site" evidence="8">
    <location>
        <position position="62"/>
    </location>
    <ligand>
        <name>shikimate</name>
        <dbReference type="ChEBI" id="CHEBI:36208"/>
    </ligand>
</feature>
<comment type="pathway">
    <text evidence="1 8">Metabolic intermediate biosynthesis; chorismate biosynthesis; chorismate from D-erythrose 4-phosphate and phosphoenolpyruvate: step 4/7.</text>
</comment>
<dbReference type="EMBL" id="AP014945">
    <property type="protein sequence ID" value="BAU23983.1"/>
    <property type="molecule type" value="Genomic_DNA"/>
</dbReference>
<feature type="binding site" evidence="8">
    <location>
        <position position="232"/>
    </location>
    <ligand>
        <name>NADP(+)</name>
        <dbReference type="ChEBI" id="CHEBI:58349"/>
    </ligand>
</feature>
<proteinExistence type="inferred from homology"/>
<feature type="binding site" evidence="8">
    <location>
        <begin position="126"/>
        <end position="130"/>
    </location>
    <ligand>
        <name>NADP(+)</name>
        <dbReference type="ChEBI" id="CHEBI:58349"/>
    </ligand>
</feature>
<comment type="function">
    <text evidence="8">Involved in the biosynthesis of the chorismate, which leads to the biosynthesis of aromatic amino acids. Catalyzes the reversible NADPH linked reduction of 3-dehydroshikimate (DHSA) to yield shikimate (SA).</text>
</comment>
<dbReference type="InterPro" id="IPR013708">
    <property type="entry name" value="Shikimate_DH-bd_N"/>
</dbReference>
<feature type="binding site" evidence="8">
    <location>
        <begin position="15"/>
        <end position="17"/>
    </location>
    <ligand>
        <name>shikimate</name>
        <dbReference type="ChEBI" id="CHEBI:36208"/>
    </ligand>
</feature>
<feature type="binding site" evidence="8">
    <location>
        <position position="212"/>
    </location>
    <ligand>
        <name>shikimate</name>
        <dbReference type="ChEBI" id="CHEBI:36208"/>
    </ligand>
</feature>
<dbReference type="STRING" id="1653476.THC_1619"/>
<dbReference type="UniPathway" id="UPA00053">
    <property type="reaction ID" value="UER00087"/>
</dbReference>
<dbReference type="PANTHER" id="PTHR21089">
    <property type="entry name" value="SHIKIMATE DEHYDROGENASE"/>
    <property type="match status" value="1"/>
</dbReference>
<dbReference type="NCBIfam" id="TIGR00507">
    <property type="entry name" value="aroE"/>
    <property type="match status" value="1"/>
</dbReference>
<reference evidence="13" key="2">
    <citation type="journal article" date="2016" name="Int. J. Syst. Evol. Microbiol.">
        <title>Caldimicrobium thiodismutans sp. nov., a sulfur-disproportionating bacterium isolated from a hot spring.</title>
        <authorList>
            <person name="Kojima H."/>
            <person name="Umezawa K."/>
            <person name="Fukui M."/>
        </authorList>
    </citation>
    <scope>NUCLEOTIDE SEQUENCE [LARGE SCALE GENOMIC DNA]</scope>
    <source>
        <strain evidence="13">TF1</strain>
    </source>
</reference>
<dbReference type="InterPro" id="IPR046346">
    <property type="entry name" value="Aminoacid_DH-like_N_sf"/>
</dbReference>
<evidence type="ECO:0000256" key="5">
    <source>
        <dbReference type="ARBA" id="ARBA00023002"/>
    </source>
</evidence>
<feature type="binding site" evidence="8">
    <location>
        <position position="78"/>
    </location>
    <ligand>
        <name>NADP(+)</name>
        <dbReference type="ChEBI" id="CHEBI:58349"/>
    </ligand>
</feature>
<keyword evidence="4 8" id="KW-0521">NADP</keyword>
<dbReference type="InterPro" id="IPR022893">
    <property type="entry name" value="Shikimate_DH_fam"/>
</dbReference>
<dbReference type="GO" id="GO:0008652">
    <property type="term" value="P:amino acid biosynthetic process"/>
    <property type="evidence" value="ECO:0007669"/>
    <property type="project" value="UniProtKB-KW"/>
</dbReference>
<dbReference type="HAMAP" id="MF_00222">
    <property type="entry name" value="Shikimate_DH_AroE"/>
    <property type="match status" value="1"/>
</dbReference>
<organism evidence="12 13">
    <name type="scientific">Caldimicrobium thiodismutans</name>
    <dbReference type="NCBI Taxonomy" id="1653476"/>
    <lineage>
        <taxon>Bacteria</taxon>
        <taxon>Pseudomonadati</taxon>
        <taxon>Thermodesulfobacteriota</taxon>
        <taxon>Thermodesulfobacteria</taxon>
        <taxon>Thermodesulfobacteriales</taxon>
        <taxon>Thermodesulfobacteriaceae</taxon>
        <taxon>Caldimicrobium</taxon>
    </lineage>
</organism>
<reference evidence="12 13" key="1">
    <citation type="journal article" date="2016" name="Int. J. Syst. Evol. Microbiol.">
        <title>Caldimicrobium thiodismutans sp. nov., a sulfur-disproportionating bacterium isolated from a hot spring, and emended description of the genus Caldimicrobium.</title>
        <authorList>
            <person name="Kojima H."/>
            <person name="Umezawa K."/>
            <person name="Fukui M."/>
        </authorList>
    </citation>
    <scope>NUCLEOTIDE SEQUENCE [LARGE SCALE GENOMIC DNA]</scope>
    <source>
        <strain evidence="12 13">TF1</strain>
    </source>
</reference>
<dbReference type="RefSeq" id="WP_068515908.1">
    <property type="nucleotide sequence ID" value="NZ_AP014945.1"/>
</dbReference>
<dbReference type="Gene3D" id="3.40.50.720">
    <property type="entry name" value="NAD(P)-binding Rossmann-like Domain"/>
    <property type="match status" value="1"/>
</dbReference>
<evidence type="ECO:0000256" key="4">
    <source>
        <dbReference type="ARBA" id="ARBA00022857"/>
    </source>
</evidence>
<dbReference type="Pfam" id="PF08501">
    <property type="entry name" value="Shikimate_dh_N"/>
    <property type="match status" value="1"/>
</dbReference>
<dbReference type="EC" id="1.1.1.25" evidence="2 8"/>
<dbReference type="CDD" id="cd01065">
    <property type="entry name" value="NAD_bind_Shikimate_DH"/>
    <property type="match status" value="1"/>
</dbReference>
<dbReference type="PANTHER" id="PTHR21089:SF1">
    <property type="entry name" value="BIFUNCTIONAL 3-DEHYDROQUINATE DEHYDRATASE_SHIKIMATE DEHYDROGENASE, CHLOROPLASTIC"/>
    <property type="match status" value="1"/>
</dbReference>
<feature type="binding site" evidence="8">
    <location>
        <begin position="150"/>
        <end position="155"/>
    </location>
    <ligand>
        <name>NADP(+)</name>
        <dbReference type="ChEBI" id="CHEBI:58349"/>
    </ligand>
</feature>
<accession>A0A0U5AZQ2</accession>
<evidence type="ECO:0000313" key="13">
    <source>
        <dbReference type="Proteomes" id="UP000068196"/>
    </source>
</evidence>
<dbReference type="GO" id="GO:0019632">
    <property type="term" value="P:shikimate metabolic process"/>
    <property type="evidence" value="ECO:0007669"/>
    <property type="project" value="InterPro"/>
</dbReference>
<name>A0A0U5AZQ2_9BACT</name>
<dbReference type="FunFam" id="3.40.50.10860:FF:000016">
    <property type="entry name" value="Shikimate dehydrogenase (NADP(+))"/>
    <property type="match status" value="1"/>
</dbReference>
<dbReference type="GO" id="GO:0050661">
    <property type="term" value="F:NADP binding"/>
    <property type="evidence" value="ECO:0007669"/>
    <property type="project" value="InterPro"/>
</dbReference>
<feature type="binding site" evidence="8">
    <location>
        <position position="210"/>
    </location>
    <ligand>
        <name>NADP(+)</name>
        <dbReference type="ChEBI" id="CHEBI:58349"/>
    </ligand>
</feature>